<evidence type="ECO:0000313" key="3">
    <source>
        <dbReference type="Proteomes" id="UP001454036"/>
    </source>
</evidence>
<dbReference type="AlphaFoldDB" id="A0AAV3NMH9"/>
<feature type="region of interest" description="Disordered" evidence="1">
    <location>
        <begin position="57"/>
        <end position="94"/>
    </location>
</feature>
<proteinExistence type="predicted"/>
<gene>
    <name evidence="2" type="ORF">LIER_01845</name>
</gene>
<dbReference type="Proteomes" id="UP001454036">
    <property type="component" value="Unassembled WGS sequence"/>
</dbReference>
<feature type="compositionally biased region" description="Basic and acidic residues" evidence="1">
    <location>
        <begin position="60"/>
        <end position="75"/>
    </location>
</feature>
<comment type="caution">
    <text evidence="2">The sequence shown here is derived from an EMBL/GenBank/DDBJ whole genome shotgun (WGS) entry which is preliminary data.</text>
</comment>
<sequence>MLNSLEIIVIEKEFRHSFVRFQARRYGVCTYIIPGFKPQENVYRLDKFSKSYWIPGLKGRGTEHRRENERRRPQDGELNSSIESQNGVEEDEAEGSIGKVVFCHRRSEKLTWISHPLAVELYNCLYGQFIIVIVSV</sequence>
<evidence type="ECO:0000256" key="1">
    <source>
        <dbReference type="SAM" id="MobiDB-lite"/>
    </source>
</evidence>
<dbReference type="EMBL" id="BAABME010000190">
    <property type="protein sequence ID" value="GAA0140515.1"/>
    <property type="molecule type" value="Genomic_DNA"/>
</dbReference>
<keyword evidence="3" id="KW-1185">Reference proteome</keyword>
<reference evidence="2 3" key="1">
    <citation type="submission" date="2024-01" db="EMBL/GenBank/DDBJ databases">
        <title>The complete chloroplast genome sequence of Lithospermum erythrorhizon: insights into the phylogenetic relationship among Boraginaceae species and the maternal lineages of purple gromwells.</title>
        <authorList>
            <person name="Okada T."/>
            <person name="Watanabe K."/>
        </authorList>
    </citation>
    <scope>NUCLEOTIDE SEQUENCE [LARGE SCALE GENOMIC DNA]</scope>
</reference>
<organism evidence="2 3">
    <name type="scientific">Lithospermum erythrorhizon</name>
    <name type="common">Purple gromwell</name>
    <name type="synonym">Lithospermum officinale var. erythrorhizon</name>
    <dbReference type="NCBI Taxonomy" id="34254"/>
    <lineage>
        <taxon>Eukaryota</taxon>
        <taxon>Viridiplantae</taxon>
        <taxon>Streptophyta</taxon>
        <taxon>Embryophyta</taxon>
        <taxon>Tracheophyta</taxon>
        <taxon>Spermatophyta</taxon>
        <taxon>Magnoliopsida</taxon>
        <taxon>eudicotyledons</taxon>
        <taxon>Gunneridae</taxon>
        <taxon>Pentapetalae</taxon>
        <taxon>asterids</taxon>
        <taxon>lamiids</taxon>
        <taxon>Boraginales</taxon>
        <taxon>Boraginaceae</taxon>
        <taxon>Boraginoideae</taxon>
        <taxon>Lithospermeae</taxon>
        <taxon>Lithospermum</taxon>
    </lineage>
</organism>
<evidence type="ECO:0000313" key="2">
    <source>
        <dbReference type="EMBL" id="GAA0140515.1"/>
    </source>
</evidence>
<name>A0AAV3NMH9_LITER</name>
<accession>A0AAV3NMH9</accession>
<protein>
    <submittedName>
        <fullName evidence="2">Uncharacterized protein</fullName>
    </submittedName>
</protein>
<feature type="compositionally biased region" description="Polar residues" evidence="1">
    <location>
        <begin position="77"/>
        <end position="87"/>
    </location>
</feature>